<feature type="compositionally biased region" description="Polar residues" evidence="1">
    <location>
        <begin position="20"/>
        <end position="32"/>
    </location>
</feature>
<dbReference type="RefSeq" id="WP_049706358.1">
    <property type="nucleotide sequence ID" value="NZ_BMFM01000002.1"/>
</dbReference>
<evidence type="ECO:0000313" key="2">
    <source>
        <dbReference type="EMBL" id="QEE21882.1"/>
    </source>
</evidence>
<evidence type="ECO:0000256" key="1">
    <source>
        <dbReference type="SAM" id="MobiDB-lite"/>
    </source>
</evidence>
<keyword evidence="3" id="KW-1185">Reference proteome</keyword>
<dbReference type="PANTHER" id="PTHR34982:SF1">
    <property type="entry name" value="FLAGELLAR ASSEMBLY PROTEIN FLIH"/>
    <property type="match status" value="1"/>
</dbReference>
<dbReference type="PANTHER" id="PTHR34982">
    <property type="entry name" value="YOP PROTEINS TRANSLOCATION PROTEIN L"/>
    <property type="match status" value="1"/>
</dbReference>
<keyword evidence="2" id="KW-0969">Cilium</keyword>
<dbReference type="Proteomes" id="UP000321062">
    <property type="component" value="Chromosome"/>
</dbReference>
<keyword evidence="2" id="KW-0282">Flagellum</keyword>
<reference evidence="2 3" key="1">
    <citation type="journal article" date="2015" name="Int. J. Syst. Evol. Microbiol.">
        <title>Youhaiella tibetensis gen. nov., sp. nov., isolated from subsurface sediment.</title>
        <authorList>
            <person name="Wang Y.X."/>
            <person name="Huang F.Q."/>
            <person name="Nogi Y."/>
            <person name="Pang S.J."/>
            <person name="Wang P.K."/>
            <person name="Lv J."/>
        </authorList>
    </citation>
    <scope>NUCLEOTIDE SEQUENCE [LARGE SCALE GENOMIC DNA]</scope>
    <source>
        <strain evidence="3">fig4</strain>
    </source>
</reference>
<dbReference type="GO" id="GO:0005829">
    <property type="term" value="C:cytosol"/>
    <property type="evidence" value="ECO:0007669"/>
    <property type="project" value="TreeGrafter"/>
</dbReference>
<feature type="region of interest" description="Disordered" evidence="1">
    <location>
        <begin position="20"/>
        <end position="39"/>
    </location>
</feature>
<name>A0A5B9DS20_9HYPH</name>
<sequence>MANPLRRFTFDLDLGRSASEPKQTFSETQFSEATADARQEGYAQGYSDGENSASVLAARALATAAENIAARGVEMAAALDDARAETLRDAVGLAASVGRKLAASLIARYPLAEIEALIAECLSTIDNAPHLVIRCDPALADAVKEIATARMATSSFAGRLVVMGDPEVAMGDCRIEWVDGGLVRDMSAISSEIDKRIAAYVAARGAARREEN</sequence>
<proteinExistence type="predicted"/>
<dbReference type="KEGG" id="yti:FNA67_17580"/>
<dbReference type="EMBL" id="CP041690">
    <property type="protein sequence ID" value="QEE21882.1"/>
    <property type="molecule type" value="Genomic_DNA"/>
</dbReference>
<keyword evidence="2" id="KW-0966">Cell projection</keyword>
<gene>
    <name evidence="2" type="primary">fliH</name>
    <name evidence="2" type="ORF">FNA67_17580</name>
</gene>
<dbReference type="AlphaFoldDB" id="A0A5B9DS20"/>
<dbReference type="OrthoDB" id="7304298at2"/>
<organism evidence="2 3">
    <name type="scientific">Paradevosia tibetensis</name>
    <dbReference type="NCBI Taxonomy" id="1447062"/>
    <lineage>
        <taxon>Bacteria</taxon>
        <taxon>Pseudomonadati</taxon>
        <taxon>Pseudomonadota</taxon>
        <taxon>Alphaproteobacteria</taxon>
        <taxon>Hyphomicrobiales</taxon>
        <taxon>Devosiaceae</taxon>
        <taxon>Paradevosia</taxon>
    </lineage>
</organism>
<protein>
    <submittedName>
        <fullName evidence="2">Flagellar assembly protein H</fullName>
    </submittedName>
</protein>
<accession>A0A5B9DS20</accession>
<evidence type="ECO:0000313" key="3">
    <source>
        <dbReference type="Proteomes" id="UP000321062"/>
    </source>
</evidence>
<dbReference type="InterPro" id="IPR051472">
    <property type="entry name" value="T3SS_Stator/FliH"/>
</dbReference>